<evidence type="ECO:0000256" key="1">
    <source>
        <dbReference type="ARBA" id="ARBA00023015"/>
    </source>
</evidence>
<evidence type="ECO:0000313" key="6">
    <source>
        <dbReference type="Proteomes" id="UP000479293"/>
    </source>
</evidence>
<feature type="domain" description="HTH araC/xylS-type" evidence="4">
    <location>
        <begin position="162"/>
        <end position="263"/>
    </location>
</feature>
<dbReference type="SUPFAM" id="SSF46689">
    <property type="entry name" value="Homeodomain-like"/>
    <property type="match status" value="1"/>
</dbReference>
<evidence type="ECO:0000256" key="3">
    <source>
        <dbReference type="ARBA" id="ARBA00023163"/>
    </source>
</evidence>
<dbReference type="AlphaFoldDB" id="A0A7C9FZD8"/>
<gene>
    <name evidence="5" type="ORF">GBK04_14060</name>
</gene>
<dbReference type="InterPro" id="IPR050204">
    <property type="entry name" value="AraC_XylS_family_regulators"/>
</dbReference>
<dbReference type="PANTHER" id="PTHR46796">
    <property type="entry name" value="HTH-TYPE TRANSCRIPTIONAL ACTIVATOR RHAS-RELATED"/>
    <property type="match status" value="1"/>
</dbReference>
<protein>
    <submittedName>
        <fullName evidence="5">Helix-turn-helix domain-containing protein</fullName>
    </submittedName>
</protein>
<proteinExistence type="predicted"/>
<dbReference type="Pfam" id="PF12833">
    <property type="entry name" value="HTH_18"/>
    <property type="match status" value="1"/>
</dbReference>
<evidence type="ECO:0000259" key="4">
    <source>
        <dbReference type="PROSITE" id="PS01124"/>
    </source>
</evidence>
<dbReference type="PROSITE" id="PS01124">
    <property type="entry name" value="HTH_ARAC_FAMILY_2"/>
    <property type="match status" value="1"/>
</dbReference>
<keyword evidence="1" id="KW-0805">Transcription regulation</keyword>
<sequence length="268" mass="31009">MKNEIFSPPRHLQSFIKRYIRHQVSHEERCLIFPAGRLCLPDLTTGMAIHLAHKRHWRIRPDGAVMDQPLFNARGYYKEPIVYNTDTGVDILAIEFTPLGMSAAFGEACEELNNYTVDAGQFFPSEIARLEDVLLSEAETAVKVSSLNHFFTELIRPKAEVRRAANLLGAVENYRGLLSVRDLARELCMCERTLNRFFHEYVGLSPKLYLRLSRYRRALEQIKSQEDKSWSEISYQHQYYDQAHFINEIKKFTGKTPSEIRNAPGLLL</sequence>
<dbReference type="InterPro" id="IPR009057">
    <property type="entry name" value="Homeodomain-like_sf"/>
</dbReference>
<keyword evidence="3" id="KW-0804">Transcription</keyword>
<dbReference type="Gene3D" id="1.10.10.60">
    <property type="entry name" value="Homeodomain-like"/>
    <property type="match status" value="1"/>
</dbReference>
<organism evidence="5 6">
    <name type="scientific">Salmonirosea aquatica</name>
    <dbReference type="NCBI Taxonomy" id="2654236"/>
    <lineage>
        <taxon>Bacteria</taxon>
        <taxon>Pseudomonadati</taxon>
        <taxon>Bacteroidota</taxon>
        <taxon>Cytophagia</taxon>
        <taxon>Cytophagales</taxon>
        <taxon>Spirosomataceae</taxon>
        <taxon>Salmonirosea</taxon>
    </lineage>
</organism>
<evidence type="ECO:0000313" key="5">
    <source>
        <dbReference type="EMBL" id="MPR34448.1"/>
    </source>
</evidence>
<accession>A0A7C9FZD8</accession>
<comment type="caution">
    <text evidence="5">The sequence shown here is derived from an EMBL/GenBank/DDBJ whole genome shotgun (WGS) entry which is preliminary data.</text>
</comment>
<dbReference type="GO" id="GO:0043565">
    <property type="term" value="F:sequence-specific DNA binding"/>
    <property type="evidence" value="ECO:0007669"/>
    <property type="project" value="InterPro"/>
</dbReference>
<keyword evidence="6" id="KW-1185">Reference proteome</keyword>
<dbReference type="EMBL" id="WHLY01000002">
    <property type="protein sequence ID" value="MPR34448.1"/>
    <property type="molecule type" value="Genomic_DNA"/>
</dbReference>
<dbReference type="RefSeq" id="WP_152760676.1">
    <property type="nucleotide sequence ID" value="NZ_WHLY01000002.1"/>
</dbReference>
<dbReference type="GO" id="GO:0003700">
    <property type="term" value="F:DNA-binding transcription factor activity"/>
    <property type="evidence" value="ECO:0007669"/>
    <property type="project" value="InterPro"/>
</dbReference>
<dbReference type="SMART" id="SM00342">
    <property type="entry name" value="HTH_ARAC"/>
    <property type="match status" value="1"/>
</dbReference>
<dbReference type="PANTHER" id="PTHR46796:SF13">
    <property type="entry name" value="HTH-TYPE TRANSCRIPTIONAL ACTIVATOR RHAS"/>
    <property type="match status" value="1"/>
</dbReference>
<dbReference type="InterPro" id="IPR018060">
    <property type="entry name" value="HTH_AraC"/>
</dbReference>
<name>A0A7C9FZD8_9BACT</name>
<reference evidence="5 6" key="1">
    <citation type="submission" date="2019-10" db="EMBL/GenBank/DDBJ databases">
        <title>Draft Genome Sequence of Cytophagaceae sp. SJW1-29.</title>
        <authorList>
            <person name="Choi A."/>
        </authorList>
    </citation>
    <scope>NUCLEOTIDE SEQUENCE [LARGE SCALE GENOMIC DNA]</scope>
    <source>
        <strain evidence="5 6">SJW1-29</strain>
    </source>
</reference>
<keyword evidence="2" id="KW-0238">DNA-binding</keyword>
<dbReference type="Proteomes" id="UP000479293">
    <property type="component" value="Unassembled WGS sequence"/>
</dbReference>
<evidence type="ECO:0000256" key="2">
    <source>
        <dbReference type="ARBA" id="ARBA00023125"/>
    </source>
</evidence>